<dbReference type="InterPro" id="IPR000525">
    <property type="entry name" value="Initiator_Rep_WH1"/>
</dbReference>
<dbReference type="SUPFAM" id="SSF46785">
    <property type="entry name" value="Winged helix' DNA-binding domain"/>
    <property type="match status" value="2"/>
</dbReference>
<dbReference type="GO" id="GO:0006270">
    <property type="term" value="P:DNA replication initiation"/>
    <property type="evidence" value="ECO:0007669"/>
    <property type="project" value="InterPro"/>
</dbReference>
<gene>
    <name evidence="3" type="ORF">D7V64_17050</name>
</gene>
<evidence type="ECO:0000313" key="4">
    <source>
        <dbReference type="Proteomes" id="UP000281084"/>
    </source>
</evidence>
<dbReference type="GO" id="GO:0003887">
    <property type="term" value="F:DNA-directed DNA polymerase activity"/>
    <property type="evidence" value="ECO:0007669"/>
    <property type="project" value="InterPro"/>
</dbReference>
<reference evidence="3 4" key="1">
    <citation type="submission" date="2018-09" db="EMBL/GenBank/DDBJ databases">
        <title>The draft genome of Acinetobacter spp. strains.</title>
        <authorList>
            <person name="Qin J."/>
            <person name="Feng Y."/>
            <person name="Zong Z."/>
        </authorList>
    </citation>
    <scope>NUCLEOTIDE SEQUENCE [LARGE SCALE GENOMIC DNA]</scope>
    <source>
        <strain evidence="3 4">WCHAc060002</strain>
    </source>
</reference>
<dbReference type="Pfam" id="PF01051">
    <property type="entry name" value="Rep3_N"/>
    <property type="match status" value="1"/>
</dbReference>
<sequence>MTANKFASSPIFYTENKNEIPVSKSNTLIEAGFDLTLAEHDLMTLAINKLHKQGTGGNEVFITAKEFAVANKVSETHAYQQLKQTADTLMTRKLRFPLYVDLDKKRNREPNCVGVVPPEHGRYEIAESKYNWLQGIAYAEASGFVYLHFSDPLHFLIEKTGDSYTNYDFTNTIQMKSFNAKRLYELVCKWKDLGKTKLMYIDEWKEFFGVTDKYPRTAEFKRRILDPSIEAINAQGEFEITLNQEKVGRTITHFQILIKKTKKEKIKETATSKRDPNTVDIFTNITDAQIAKYSTILCKLGSISDLSNFPDYPSFANWIAKILKAPESANPAHAKRIFKALRTETDFKG</sequence>
<comment type="caution">
    <text evidence="3">The sequence shown here is derived from an EMBL/GenBank/DDBJ whole genome shotgun (WGS) entry which is preliminary data.</text>
</comment>
<evidence type="ECO:0000313" key="3">
    <source>
        <dbReference type="EMBL" id="RKG47186.1"/>
    </source>
</evidence>
<accession>A0A3A8FMR8</accession>
<evidence type="ECO:0000256" key="1">
    <source>
        <dbReference type="ARBA" id="ARBA00038283"/>
    </source>
</evidence>
<dbReference type="RefSeq" id="WP_120368453.1">
    <property type="nucleotide sequence ID" value="NZ_RAXZ01000068.1"/>
</dbReference>
<protein>
    <submittedName>
        <fullName evidence="3">RepB family plasmid replication initiator protein</fullName>
    </submittedName>
</protein>
<proteinExistence type="inferred from homology"/>
<dbReference type="Gene3D" id="1.10.10.10">
    <property type="entry name" value="Winged helix-like DNA-binding domain superfamily/Winged helix DNA-binding domain"/>
    <property type="match status" value="2"/>
</dbReference>
<evidence type="ECO:0000259" key="2">
    <source>
        <dbReference type="Pfam" id="PF01051"/>
    </source>
</evidence>
<dbReference type="EMBL" id="RAXZ01000068">
    <property type="protein sequence ID" value="RKG47186.1"/>
    <property type="molecule type" value="Genomic_DNA"/>
</dbReference>
<dbReference type="Proteomes" id="UP000281084">
    <property type="component" value="Unassembled WGS sequence"/>
</dbReference>
<comment type="similarity">
    <text evidence="1">Belongs to the initiator RepB protein family.</text>
</comment>
<dbReference type="Pfam" id="PF21205">
    <property type="entry name" value="Rep3_C"/>
    <property type="match status" value="1"/>
</dbReference>
<dbReference type="InterPro" id="IPR036388">
    <property type="entry name" value="WH-like_DNA-bd_sf"/>
</dbReference>
<feature type="domain" description="Initiator Rep protein WH1" evidence="2">
    <location>
        <begin position="22"/>
        <end position="188"/>
    </location>
</feature>
<name>A0A3A8FMR8_9GAMM</name>
<dbReference type="InterPro" id="IPR036390">
    <property type="entry name" value="WH_DNA-bd_sf"/>
</dbReference>
<organism evidence="3 4">
    <name type="scientific">Acinetobacter cumulans</name>
    <dbReference type="NCBI Taxonomy" id="2136182"/>
    <lineage>
        <taxon>Bacteria</taxon>
        <taxon>Pseudomonadati</taxon>
        <taxon>Pseudomonadota</taxon>
        <taxon>Gammaproteobacteria</taxon>
        <taxon>Moraxellales</taxon>
        <taxon>Moraxellaceae</taxon>
        <taxon>Acinetobacter</taxon>
    </lineage>
</organism>
<dbReference type="AlphaFoldDB" id="A0A3A8FMR8"/>